<organism evidence="7 8">
    <name type="scientific">Paraglaciecola psychrophila 170</name>
    <dbReference type="NCBI Taxonomy" id="1129794"/>
    <lineage>
        <taxon>Bacteria</taxon>
        <taxon>Pseudomonadati</taxon>
        <taxon>Pseudomonadota</taxon>
        <taxon>Gammaproteobacteria</taxon>
        <taxon>Alteromonadales</taxon>
        <taxon>Alteromonadaceae</taxon>
        <taxon>Paraglaciecola</taxon>
    </lineage>
</organism>
<dbReference type="GO" id="GO:0012505">
    <property type="term" value="C:endomembrane system"/>
    <property type="evidence" value="ECO:0007669"/>
    <property type="project" value="UniProtKB-SubCell"/>
</dbReference>
<evidence type="ECO:0000313" key="7">
    <source>
        <dbReference type="EMBL" id="AGH44950.1"/>
    </source>
</evidence>
<dbReference type="eggNOG" id="COG3339">
    <property type="taxonomic scope" value="Bacteria"/>
</dbReference>
<dbReference type="RefSeq" id="WP_007635528.1">
    <property type="nucleotide sequence ID" value="NC_020514.1"/>
</dbReference>
<keyword evidence="3" id="KW-1133">Transmembrane helix</keyword>
<evidence type="ECO:0000259" key="6">
    <source>
        <dbReference type="Pfam" id="PF06803"/>
    </source>
</evidence>
<dbReference type="HOGENOM" id="CLU_1426549_0_0_6"/>
<protein>
    <recommendedName>
        <fullName evidence="6">DUF1232 domain-containing protein</fullName>
    </recommendedName>
</protein>
<keyword evidence="8" id="KW-1185">Reference proteome</keyword>
<dbReference type="STRING" id="1129794.C427_2841"/>
<gene>
    <name evidence="7" type="ORF">C427_2841</name>
</gene>
<name>K7A678_9ALTE</name>
<dbReference type="Proteomes" id="UP000011864">
    <property type="component" value="Chromosome"/>
</dbReference>
<evidence type="ECO:0000256" key="3">
    <source>
        <dbReference type="ARBA" id="ARBA00022989"/>
    </source>
</evidence>
<keyword evidence="2" id="KW-0812">Transmembrane</keyword>
<dbReference type="KEGG" id="gps:C427_2841"/>
<dbReference type="AlphaFoldDB" id="K7A678"/>
<dbReference type="PATRIC" id="fig|1129794.4.peg.2826"/>
<feature type="region of interest" description="Disordered" evidence="5">
    <location>
        <begin position="160"/>
        <end position="183"/>
    </location>
</feature>
<evidence type="ECO:0000313" key="8">
    <source>
        <dbReference type="Proteomes" id="UP000011864"/>
    </source>
</evidence>
<dbReference type="OrthoDB" id="9813247at2"/>
<sequence length="183" mass="21157">MPIQISFELSDSDLEHFRTMMKAAMSKASKLPPAEVLQKARSVCAEMEQANLPDFVKRRMESLETLISALEDPEWQMPEDEKNEILTSLAYFSEPEDLVPDNIPGLGYVDDAIMIELVIQELSQDLSAYRQFCKFRTTEETRRGSEANVNRDSWLDSKRTELRSNMRRNRSTGGSRRLFSRRD</sequence>
<dbReference type="EMBL" id="CP003837">
    <property type="protein sequence ID" value="AGH44950.1"/>
    <property type="molecule type" value="Genomic_DNA"/>
</dbReference>
<evidence type="ECO:0000256" key="2">
    <source>
        <dbReference type="ARBA" id="ARBA00022692"/>
    </source>
</evidence>
<evidence type="ECO:0000256" key="1">
    <source>
        <dbReference type="ARBA" id="ARBA00004127"/>
    </source>
</evidence>
<keyword evidence="4" id="KW-0472">Membrane</keyword>
<evidence type="ECO:0000256" key="4">
    <source>
        <dbReference type="ARBA" id="ARBA00023136"/>
    </source>
</evidence>
<feature type="domain" description="DUF1232" evidence="6">
    <location>
        <begin position="85"/>
        <end position="115"/>
    </location>
</feature>
<accession>K7A678</accession>
<evidence type="ECO:0000256" key="5">
    <source>
        <dbReference type="SAM" id="MobiDB-lite"/>
    </source>
</evidence>
<dbReference type="Pfam" id="PF06803">
    <property type="entry name" value="DUF1232"/>
    <property type="match status" value="1"/>
</dbReference>
<dbReference type="InterPro" id="IPR010652">
    <property type="entry name" value="DUF1232"/>
</dbReference>
<proteinExistence type="predicted"/>
<reference evidence="7 8" key="1">
    <citation type="journal article" date="2013" name="Genome Announc.">
        <title>Complete Genome Sequence of Glaciecola psychrophila Strain 170T.</title>
        <authorList>
            <person name="Yin J."/>
            <person name="Chen J."/>
            <person name="Liu G."/>
            <person name="Yu Y."/>
            <person name="Song L."/>
            <person name="Wang X."/>
            <person name="Qu X."/>
        </authorList>
    </citation>
    <scope>NUCLEOTIDE SEQUENCE [LARGE SCALE GENOMIC DNA]</scope>
    <source>
        <strain evidence="7 8">170</strain>
    </source>
</reference>
<comment type="subcellular location">
    <subcellularLocation>
        <location evidence="1">Endomembrane system</location>
        <topology evidence="1">Multi-pass membrane protein</topology>
    </subcellularLocation>
</comment>